<dbReference type="AlphaFoldDB" id="A0A378VZ94"/>
<reference evidence="1" key="1">
    <citation type="submission" date="2018-06" db="EMBL/GenBank/DDBJ databases">
        <authorList>
            <consortium name="Pathogen Informatics"/>
            <person name="Doyle S."/>
        </authorList>
    </citation>
    <scope>NUCLEOTIDE SEQUENCE [LARGE SCALE GENOMIC DNA]</scope>
    <source>
        <strain evidence="1">NCTC11421</strain>
    </source>
</reference>
<gene>
    <name evidence="1" type="ORF">NCTC11421_02548</name>
</gene>
<accession>A0A378VZ94</accession>
<protein>
    <submittedName>
        <fullName evidence="1">Uncharacterized protein</fullName>
    </submittedName>
</protein>
<dbReference type="EMBL" id="UGRI01000001">
    <property type="protein sequence ID" value="SUA24547.1"/>
    <property type="molecule type" value="Genomic_DNA"/>
</dbReference>
<organism evidence="1">
    <name type="scientific">Neisseria gonorrhoeae</name>
    <dbReference type="NCBI Taxonomy" id="485"/>
    <lineage>
        <taxon>Bacteria</taxon>
        <taxon>Pseudomonadati</taxon>
        <taxon>Pseudomonadota</taxon>
        <taxon>Betaproteobacteria</taxon>
        <taxon>Neisseriales</taxon>
        <taxon>Neisseriaceae</taxon>
        <taxon>Neisseria</taxon>
    </lineage>
</organism>
<evidence type="ECO:0000313" key="1">
    <source>
        <dbReference type="EMBL" id="SUA24547.1"/>
    </source>
</evidence>
<proteinExistence type="predicted"/>
<name>A0A378VZ94_NEIGO</name>
<sequence length="84" mass="8858">MCEVGVGQPVCQSDGDEVEGGVAQGFAEAGVMAGVPQVQGGGKDAAGEQQHRPAFFVFPIGLRLRLLRAAKWLAKLMPPKIVKR</sequence>